<evidence type="ECO:0000256" key="5">
    <source>
        <dbReference type="ARBA" id="ARBA00023118"/>
    </source>
</evidence>
<dbReference type="STRING" id="39841.SAMN05660836_00802"/>
<organism evidence="8 9">
    <name type="scientific">Thermodesulforhabdus norvegica</name>
    <dbReference type="NCBI Taxonomy" id="39841"/>
    <lineage>
        <taxon>Bacteria</taxon>
        <taxon>Pseudomonadati</taxon>
        <taxon>Thermodesulfobacteriota</taxon>
        <taxon>Syntrophobacteria</taxon>
        <taxon>Syntrophobacterales</taxon>
        <taxon>Thermodesulforhabdaceae</taxon>
        <taxon>Thermodesulforhabdus</taxon>
    </lineage>
</organism>
<evidence type="ECO:0000259" key="7">
    <source>
        <dbReference type="Pfam" id="PF03787"/>
    </source>
</evidence>
<dbReference type="GO" id="GO:0003723">
    <property type="term" value="F:RNA binding"/>
    <property type="evidence" value="ECO:0007669"/>
    <property type="project" value="UniProtKB-KW"/>
</dbReference>
<evidence type="ECO:0000256" key="4">
    <source>
        <dbReference type="ARBA" id="ARBA00022884"/>
    </source>
</evidence>
<sequence>MKVLESKELRIRIKSPVHVGCGEVYDPFSFIVDDQKRELLILDMSTFIKNLPPDLINEFSRICQKGTPDSLLEMYKFLRRIGERRDIVSKNGVVARRVSLVEGFINHYNEVVGAEVRNTNGKVITKFAIERTAYDPIGGFKPIIPGSSIKGALRTAVLNVWKSKASLKNSYSDNESLQLEKDILGGSFSSDPFSLVKVSDFLPVGEVKTKIVYAVNCKKAEGEEGKGPCQIFETVIEGEFKGTISVMRSLARERGIKKPLSIEELLIASRKFYTGELKREVEEMKKMKGVYFNWKSRFDLQKEVPLRIGRHSGAECVTIEGFRRIKIMGSNKKLDHATTLWLASADRKPKACAPFGWCVLVN</sequence>
<comment type="function">
    <text evidence="1">This subunit might be involved in maturation of a crRNA intermediate to its mature form.</text>
</comment>
<accession>A0A1I4S7E1</accession>
<proteinExistence type="inferred from homology"/>
<evidence type="ECO:0000313" key="9">
    <source>
        <dbReference type="Proteomes" id="UP000199611"/>
    </source>
</evidence>
<dbReference type="Proteomes" id="UP000199611">
    <property type="component" value="Unassembled WGS sequence"/>
</dbReference>
<gene>
    <name evidence="8" type="ORF">SAMN05660836_00802</name>
</gene>
<evidence type="ECO:0000256" key="1">
    <source>
        <dbReference type="ARBA" id="ARBA00003088"/>
    </source>
</evidence>
<evidence type="ECO:0000313" key="8">
    <source>
        <dbReference type="EMBL" id="SFM60379.1"/>
    </source>
</evidence>
<reference evidence="8 9" key="1">
    <citation type="submission" date="2016-10" db="EMBL/GenBank/DDBJ databases">
        <authorList>
            <person name="de Groot N.N."/>
        </authorList>
    </citation>
    <scope>NUCLEOTIDE SEQUENCE [LARGE SCALE GENOMIC DNA]</scope>
    <source>
        <strain evidence="8 9">DSM 9990</strain>
    </source>
</reference>
<dbReference type="PANTHER" id="PTHR38007:SF1">
    <property type="entry name" value="CRISPR SYSTEM CMS PROTEIN CSM5"/>
    <property type="match status" value="1"/>
</dbReference>
<dbReference type="GO" id="GO:0051607">
    <property type="term" value="P:defense response to virus"/>
    <property type="evidence" value="ECO:0007669"/>
    <property type="project" value="UniProtKB-KW"/>
</dbReference>
<dbReference type="OrthoDB" id="24360at2"/>
<evidence type="ECO:0000256" key="3">
    <source>
        <dbReference type="ARBA" id="ARBA00016113"/>
    </source>
</evidence>
<dbReference type="InterPro" id="IPR010173">
    <property type="entry name" value="CRISPR-assoc_Csm5"/>
</dbReference>
<name>A0A1I4S7E1_9BACT</name>
<dbReference type="EMBL" id="FOUU01000002">
    <property type="protein sequence ID" value="SFM60379.1"/>
    <property type="molecule type" value="Genomic_DNA"/>
</dbReference>
<dbReference type="InterPro" id="IPR005537">
    <property type="entry name" value="RAMP_III_fam"/>
</dbReference>
<keyword evidence="5" id="KW-0051">Antiviral defense</keyword>
<feature type="domain" description="CRISPR type III-associated protein" evidence="7">
    <location>
        <begin position="11"/>
        <end position="241"/>
    </location>
</feature>
<comment type="similarity">
    <text evidence="2">Belongs to the CRISPR-associated Csm5 family.</text>
</comment>
<dbReference type="PANTHER" id="PTHR38007">
    <property type="entry name" value="CRISPR SYSTEM CMS PROTEIN CSM5"/>
    <property type="match status" value="1"/>
</dbReference>
<keyword evidence="4" id="KW-0694">RNA-binding</keyword>
<evidence type="ECO:0000256" key="2">
    <source>
        <dbReference type="ARBA" id="ARBA00006680"/>
    </source>
</evidence>
<dbReference type="AlphaFoldDB" id="A0A1I4S7E1"/>
<dbReference type="Pfam" id="PF03787">
    <property type="entry name" value="RAMPs"/>
    <property type="match status" value="1"/>
</dbReference>
<dbReference type="RefSeq" id="WP_093393664.1">
    <property type="nucleotide sequence ID" value="NZ_FOUU01000002.1"/>
</dbReference>
<evidence type="ECO:0000256" key="6">
    <source>
        <dbReference type="ARBA" id="ARBA00031720"/>
    </source>
</evidence>
<protein>
    <recommendedName>
        <fullName evidence="3">CRISPR system Cms protein Csm5</fullName>
    </recommendedName>
    <alternativeName>
        <fullName evidence="6">CRISPR type III A-associated protein Csm5</fullName>
    </alternativeName>
</protein>
<keyword evidence="9" id="KW-1185">Reference proteome</keyword>
<dbReference type="NCBIfam" id="TIGR01899">
    <property type="entry name" value="cas_TM1807_csm5"/>
    <property type="match status" value="1"/>
</dbReference>